<dbReference type="EMBL" id="BK015964">
    <property type="protein sequence ID" value="DAF87582.1"/>
    <property type="molecule type" value="Genomic_DNA"/>
</dbReference>
<dbReference type="NCBIfam" id="TIGR01725">
    <property type="entry name" value="phge_HK97_gp10"/>
    <property type="match status" value="1"/>
</dbReference>
<accession>A0A8S5TZF5</accession>
<organism evidence="1">
    <name type="scientific">Siphoviridae sp. ctkkB9</name>
    <dbReference type="NCBI Taxonomy" id="2825644"/>
    <lineage>
        <taxon>Viruses</taxon>
        <taxon>Duplodnaviria</taxon>
        <taxon>Heunggongvirae</taxon>
        <taxon>Uroviricota</taxon>
        <taxon>Caudoviricetes</taxon>
    </lineage>
</organism>
<evidence type="ECO:0000313" key="1">
    <source>
        <dbReference type="EMBL" id="DAF87582.1"/>
    </source>
</evidence>
<dbReference type="Pfam" id="PF04883">
    <property type="entry name" value="HK97-gp10_like"/>
    <property type="match status" value="1"/>
</dbReference>
<proteinExistence type="predicted"/>
<protein>
    <submittedName>
        <fullName evidence="1">Type I neck protein</fullName>
    </submittedName>
</protein>
<name>A0A8S5TZF5_9CAUD</name>
<reference evidence="1" key="1">
    <citation type="journal article" date="2021" name="Proc. Natl. Acad. Sci. U.S.A.">
        <title>A Catalog of Tens of Thousands of Viruses from Human Metagenomes Reveals Hidden Associations with Chronic Diseases.</title>
        <authorList>
            <person name="Tisza M.J."/>
            <person name="Buck C.B."/>
        </authorList>
    </citation>
    <scope>NUCLEOTIDE SEQUENCE</scope>
    <source>
        <strain evidence="1">CtkkB9</strain>
    </source>
</reference>
<dbReference type="InterPro" id="IPR010064">
    <property type="entry name" value="HK97-gp10_tail"/>
</dbReference>
<sequence length="136" mass="14631">MPEDFLERISRLGSDFDPVAEKVLEAGGEIVLAKAQSNLSSVVGSGTKYESRSTGELESALGMSSVKMDKNGNHNIKVGFAEPRSDGISNAKLANIIEYGKHGQPAKPFMKPAKTASRAACISAMQDKFEEEVRKL</sequence>